<reference evidence="3" key="1">
    <citation type="submission" date="2022-11" db="EMBL/GenBank/DDBJ databases">
        <authorList>
            <person name="Hyden B.L."/>
            <person name="Feng K."/>
            <person name="Yates T."/>
            <person name="Jawdy S."/>
            <person name="Smart L.B."/>
            <person name="Muchero W."/>
        </authorList>
    </citation>
    <scope>NUCLEOTIDE SEQUENCE</scope>
    <source>
        <tissue evidence="3">Shoot tip</tissue>
    </source>
</reference>
<dbReference type="PROSITE" id="PS51375">
    <property type="entry name" value="PPR"/>
    <property type="match status" value="1"/>
</dbReference>
<dbReference type="InterPro" id="IPR002885">
    <property type="entry name" value="PPR_rpt"/>
</dbReference>
<comment type="caution">
    <text evidence="3">The sequence shown here is derived from an EMBL/GenBank/DDBJ whole genome shotgun (WGS) entry which is preliminary data.</text>
</comment>
<evidence type="ECO:0000313" key="3">
    <source>
        <dbReference type="EMBL" id="KAJ6775780.1"/>
    </source>
</evidence>
<dbReference type="GO" id="GO:0009451">
    <property type="term" value="P:RNA modification"/>
    <property type="evidence" value="ECO:0007669"/>
    <property type="project" value="InterPro"/>
</dbReference>
<protein>
    <submittedName>
        <fullName evidence="3">PENTATRICOPEPTIDE REPEAT-CONTAINING PROTEIN</fullName>
    </submittedName>
</protein>
<gene>
    <name evidence="3" type="ORF">OIU74_000051</name>
</gene>
<dbReference type="PANTHER" id="PTHR24015">
    <property type="entry name" value="OS07G0578800 PROTEIN-RELATED"/>
    <property type="match status" value="1"/>
</dbReference>
<reference evidence="3" key="2">
    <citation type="journal article" date="2023" name="Int. J. Mol. Sci.">
        <title>De Novo Assembly and Annotation of 11 Diverse Shrub Willow (Salix) Genomes Reveals Novel Gene Organization in Sex-Linked Regions.</title>
        <authorList>
            <person name="Hyden B."/>
            <person name="Feng K."/>
            <person name="Yates T.B."/>
            <person name="Jawdy S."/>
            <person name="Cereghino C."/>
            <person name="Smart L.B."/>
            <person name="Muchero W."/>
        </authorList>
    </citation>
    <scope>NUCLEOTIDE SEQUENCE</scope>
    <source>
        <tissue evidence="3">Shoot tip</tissue>
    </source>
</reference>
<dbReference type="Gene3D" id="1.25.40.10">
    <property type="entry name" value="Tetratricopeptide repeat domain"/>
    <property type="match status" value="1"/>
</dbReference>
<evidence type="ECO:0000256" key="1">
    <source>
        <dbReference type="ARBA" id="ARBA00022737"/>
    </source>
</evidence>
<dbReference type="GO" id="GO:0003723">
    <property type="term" value="F:RNA binding"/>
    <property type="evidence" value="ECO:0007669"/>
    <property type="project" value="InterPro"/>
</dbReference>
<dbReference type="AlphaFoldDB" id="A0A9Q0X1W6"/>
<dbReference type="Pfam" id="PF01535">
    <property type="entry name" value="PPR"/>
    <property type="match status" value="3"/>
</dbReference>
<sequence>MSCLHLKYNTALSSFLWKSCSALFDLDPEKQSHQQALVFGFESDLFVSSALIDMCSKCGKLSDARILFDEIPDRNIVAWTSLITGNVQNDDAHEALMVFKEFLLKGVKNMVRRLKLLVDFVAMVSVLSACSCVSNKAVSEGVGVVMKDGLDKVMGVESTLLDAYIKCGEMNFPGKVLDEMAEKNVVSWNSMSDVNQKHPLPLTILVRLLGADGESSSTIADCVDRGN</sequence>
<proteinExistence type="predicted"/>
<dbReference type="InterPro" id="IPR011990">
    <property type="entry name" value="TPR-like_helical_dom_sf"/>
</dbReference>
<dbReference type="PANTHER" id="PTHR24015:SF548">
    <property type="entry name" value="OS08G0340900 PROTEIN"/>
    <property type="match status" value="1"/>
</dbReference>
<keyword evidence="4" id="KW-1185">Reference proteome</keyword>
<organism evidence="3 4">
    <name type="scientific">Salix koriyanagi</name>
    <dbReference type="NCBI Taxonomy" id="2511006"/>
    <lineage>
        <taxon>Eukaryota</taxon>
        <taxon>Viridiplantae</taxon>
        <taxon>Streptophyta</taxon>
        <taxon>Embryophyta</taxon>
        <taxon>Tracheophyta</taxon>
        <taxon>Spermatophyta</taxon>
        <taxon>Magnoliopsida</taxon>
        <taxon>eudicotyledons</taxon>
        <taxon>Gunneridae</taxon>
        <taxon>Pentapetalae</taxon>
        <taxon>rosids</taxon>
        <taxon>fabids</taxon>
        <taxon>Malpighiales</taxon>
        <taxon>Salicaceae</taxon>
        <taxon>Saliceae</taxon>
        <taxon>Salix</taxon>
    </lineage>
</organism>
<dbReference type="InterPro" id="IPR046960">
    <property type="entry name" value="PPR_At4g14850-like_plant"/>
</dbReference>
<accession>A0A9Q0X1W6</accession>
<dbReference type="EMBL" id="JAPFFM010000001">
    <property type="protein sequence ID" value="KAJ6775780.1"/>
    <property type="molecule type" value="Genomic_DNA"/>
</dbReference>
<feature type="repeat" description="PPR" evidence="2">
    <location>
        <begin position="44"/>
        <end position="78"/>
    </location>
</feature>
<dbReference type="Proteomes" id="UP001151752">
    <property type="component" value="Chromosome 16"/>
</dbReference>
<evidence type="ECO:0000256" key="2">
    <source>
        <dbReference type="PROSITE-ProRule" id="PRU00708"/>
    </source>
</evidence>
<evidence type="ECO:0000313" key="4">
    <source>
        <dbReference type="Proteomes" id="UP001151752"/>
    </source>
</evidence>
<name>A0A9Q0X1W6_9ROSI</name>
<keyword evidence="1" id="KW-0677">Repeat</keyword>